<dbReference type="HOGENOM" id="CLU_1158452_0_0_7"/>
<sequence>GKMGTRPYVSGFFIDRHEVTNKAYQQCVTDGLCKTKPHCDDGSCFRLVKQDQSWEWQPGKVDRHYQEPEKPVVCVDWQQAKTYCEAQGKRLPTEAEWEKAAAGPEGYKWSFGNEFDGSKTNFCDVSCLLNWRDTKVNDGHPFTASVGTYSPNGYGLYDMSGNVWEWVEDRYDEKFYGTKEATQRDPVNISAGDRRVVRGGSWYDGAENLRAANRYRFAPEDRFGDLGFRGVRPPRQSKI</sequence>
<keyword evidence="3" id="KW-1185">Reference proteome</keyword>
<dbReference type="PANTHER" id="PTHR23150:SF19">
    <property type="entry name" value="FORMYLGLYCINE-GENERATING ENZYME"/>
    <property type="match status" value="1"/>
</dbReference>
<dbReference type="Gene3D" id="3.90.1580.10">
    <property type="entry name" value="paralog of FGE (formylglycine-generating enzyme)"/>
    <property type="match status" value="1"/>
</dbReference>
<dbReference type="SUPFAM" id="SSF56436">
    <property type="entry name" value="C-type lectin-like"/>
    <property type="match status" value="1"/>
</dbReference>
<evidence type="ECO:0000259" key="1">
    <source>
        <dbReference type="Pfam" id="PF03781"/>
    </source>
</evidence>
<dbReference type="AlphaFoldDB" id="W4L4H6"/>
<dbReference type="InterPro" id="IPR005532">
    <property type="entry name" value="SUMF_dom"/>
</dbReference>
<proteinExistence type="predicted"/>
<dbReference type="GO" id="GO:0120147">
    <property type="term" value="F:formylglycine-generating oxidase activity"/>
    <property type="evidence" value="ECO:0007669"/>
    <property type="project" value="TreeGrafter"/>
</dbReference>
<organism evidence="2 3">
    <name type="scientific">Candidatus Entotheonella gemina</name>
    <dbReference type="NCBI Taxonomy" id="1429439"/>
    <lineage>
        <taxon>Bacteria</taxon>
        <taxon>Pseudomonadati</taxon>
        <taxon>Nitrospinota/Tectimicrobiota group</taxon>
        <taxon>Candidatus Tectimicrobiota</taxon>
        <taxon>Candidatus Entotheonellia</taxon>
        <taxon>Candidatus Entotheonellales</taxon>
        <taxon>Candidatus Entotheonellaceae</taxon>
        <taxon>Candidatus Entotheonella</taxon>
    </lineage>
</organism>
<dbReference type="Pfam" id="PF03781">
    <property type="entry name" value="FGE-sulfatase"/>
    <property type="match status" value="1"/>
</dbReference>
<dbReference type="InterPro" id="IPR016187">
    <property type="entry name" value="CTDL_fold"/>
</dbReference>
<dbReference type="PANTHER" id="PTHR23150">
    <property type="entry name" value="SULFATASE MODIFYING FACTOR 1, 2"/>
    <property type="match status" value="1"/>
</dbReference>
<dbReference type="InterPro" id="IPR051043">
    <property type="entry name" value="Sulfatase_Mod_Factor_Kinase"/>
</dbReference>
<evidence type="ECO:0000313" key="2">
    <source>
        <dbReference type="EMBL" id="ETW92226.1"/>
    </source>
</evidence>
<feature type="domain" description="Sulfatase-modifying factor enzyme-like" evidence="1">
    <location>
        <begin position="9"/>
        <end position="232"/>
    </location>
</feature>
<name>W4L4H6_9BACT</name>
<reference evidence="2 3" key="1">
    <citation type="journal article" date="2014" name="Nature">
        <title>An environmental bacterial taxon with a large and distinct metabolic repertoire.</title>
        <authorList>
            <person name="Wilson M.C."/>
            <person name="Mori T."/>
            <person name="Ruckert C."/>
            <person name="Uria A.R."/>
            <person name="Helf M.J."/>
            <person name="Takada K."/>
            <person name="Gernert C."/>
            <person name="Steffens U.A."/>
            <person name="Heycke N."/>
            <person name="Schmitt S."/>
            <person name="Rinke C."/>
            <person name="Helfrich E.J."/>
            <person name="Brachmann A.O."/>
            <person name="Gurgui C."/>
            <person name="Wakimoto T."/>
            <person name="Kracht M."/>
            <person name="Crusemann M."/>
            <person name="Hentschel U."/>
            <person name="Abe I."/>
            <person name="Matsunaga S."/>
            <person name="Kalinowski J."/>
            <person name="Takeyama H."/>
            <person name="Piel J."/>
        </authorList>
    </citation>
    <scope>NUCLEOTIDE SEQUENCE [LARGE SCALE GENOMIC DNA]</scope>
    <source>
        <strain evidence="3">TSY2</strain>
    </source>
</reference>
<feature type="non-terminal residue" evidence="2">
    <location>
        <position position="1"/>
    </location>
</feature>
<accession>W4L4H6</accession>
<comment type="caution">
    <text evidence="2">The sequence shown here is derived from an EMBL/GenBank/DDBJ whole genome shotgun (WGS) entry which is preliminary data.</text>
</comment>
<dbReference type="EMBL" id="AZHX01003008">
    <property type="protein sequence ID" value="ETW92226.1"/>
    <property type="molecule type" value="Genomic_DNA"/>
</dbReference>
<feature type="non-terminal residue" evidence="2">
    <location>
        <position position="239"/>
    </location>
</feature>
<protein>
    <recommendedName>
        <fullName evidence="1">Sulfatase-modifying factor enzyme-like domain-containing protein</fullName>
    </recommendedName>
</protein>
<gene>
    <name evidence="2" type="ORF">ETSY2_54060</name>
</gene>
<dbReference type="InterPro" id="IPR042095">
    <property type="entry name" value="SUMF_sf"/>
</dbReference>
<dbReference type="Proteomes" id="UP000019140">
    <property type="component" value="Unassembled WGS sequence"/>
</dbReference>
<evidence type="ECO:0000313" key="3">
    <source>
        <dbReference type="Proteomes" id="UP000019140"/>
    </source>
</evidence>